<evidence type="ECO:0000259" key="1">
    <source>
        <dbReference type="Pfam" id="PF13556"/>
    </source>
</evidence>
<dbReference type="Proteomes" id="UP000612956">
    <property type="component" value="Unassembled WGS sequence"/>
</dbReference>
<name>A0A917QCJ0_9NOCA</name>
<dbReference type="Pfam" id="PF13556">
    <property type="entry name" value="HTH_30"/>
    <property type="match status" value="1"/>
</dbReference>
<dbReference type="InterPro" id="IPR042070">
    <property type="entry name" value="PucR_C-HTH_sf"/>
</dbReference>
<dbReference type="EMBL" id="BMMW01000001">
    <property type="protein sequence ID" value="GGK44486.1"/>
    <property type="molecule type" value="Genomic_DNA"/>
</dbReference>
<feature type="domain" description="RsbT co-antagonist protein RsbRD N-terminal" evidence="2">
    <location>
        <begin position="21"/>
        <end position="159"/>
    </location>
</feature>
<gene>
    <name evidence="3" type="ORF">GCM10011591_15030</name>
</gene>
<dbReference type="Gene3D" id="1.10.10.2840">
    <property type="entry name" value="PucR C-terminal helix-turn-helix domain"/>
    <property type="match status" value="1"/>
</dbReference>
<dbReference type="InterPro" id="IPR051448">
    <property type="entry name" value="CdaR-like_regulators"/>
</dbReference>
<accession>A0A917QCJ0</accession>
<dbReference type="PANTHER" id="PTHR33744:SF7">
    <property type="entry name" value="PUCR FAMILY TRANSCRIPTIONAL REGULATOR"/>
    <property type="match status" value="1"/>
</dbReference>
<reference evidence="3" key="2">
    <citation type="submission" date="2020-09" db="EMBL/GenBank/DDBJ databases">
        <authorList>
            <person name="Sun Q."/>
            <person name="Zhou Y."/>
        </authorList>
    </citation>
    <scope>NUCLEOTIDE SEQUENCE</scope>
    <source>
        <strain evidence="3">CGMCC 4.7278</strain>
    </source>
</reference>
<proteinExistence type="predicted"/>
<dbReference type="RefSeq" id="WP_188828014.1">
    <property type="nucleotide sequence ID" value="NZ_BMMW01000001.1"/>
</dbReference>
<feature type="domain" description="PucR C-terminal helix-turn-helix" evidence="1">
    <location>
        <begin position="338"/>
        <end position="395"/>
    </location>
</feature>
<sequence length="409" mass="44470">MLVEDRTTHFTARLLARWPQISERMLADGLGTATPADLPEGHFTAEVLPTIYACGRAVLESIAAERPFTKAEVAAFVGPVAERHAEDRLPLPMLIAAIHSSAQTMLLESAAVAEPAEMGELVGLVGTRLLELLMHINVIVVETYAEVEQSIYHAEREARRELCSALVRGLPAEELAARADTVLTDSYTVLAIALDDPRRGAGTATNLLTRRRIRVLQRALDALTNTTTAATFDGTRGIALLSATEVLAPDRLDALAAELGEQFGVPVHLAEMPDVRREAIPVAATDAAELTELARKLGRPGGCYRLDDLLLEYQLTRPGPARERLAQRISPLLSSPHLLEALDAHLRFGADRKTASKRIHVHPNTFTYRLRRIAELTGLDPANPSESRMLAAALMIEKTHYSTSSSNSG</sequence>
<dbReference type="InterPro" id="IPR025736">
    <property type="entry name" value="PucR_C-HTH_dom"/>
</dbReference>
<evidence type="ECO:0000313" key="4">
    <source>
        <dbReference type="Proteomes" id="UP000612956"/>
    </source>
</evidence>
<dbReference type="PANTHER" id="PTHR33744">
    <property type="entry name" value="CARBOHYDRATE DIACID REGULATOR"/>
    <property type="match status" value="1"/>
</dbReference>
<dbReference type="AlphaFoldDB" id="A0A917QCJ0"/>
<comment type="caution">
    <text evidence="3">The sequence shown here is derived from an EMBL/GenBank/DDBJ whole genome shotgun (WGS) entry which is preliminary data.</text>
</comment>
<dbReference type="InterPro" id="IPR025751">
    <property type="entry name" value="RsbRD_N_dom"/>
</dbReference>
<reference evidence="3" key="1">
    <citation type="journal article" date="2014" name="Int. J. Syst. Evol. Microbiol.">
        <title>Complete genome sequence of Corynebacterium casei LMG S-19264T (=DSM 44701T), isolated from a smear-ripened cheese.</title>
        <authorList>
            <consortium name="US DOE Joint Genome Institute (JGI-PGF)"/>
            <person name="Walter F."/>
            <person name="Albersmeier A."/>
            <person name="Kalinowski J."/>
            <person name="Ruckert C."/>
        </authorList>
    </citation>
    <scope>NUCLEOTIDE SEQUENCE</scope>
    <source>
        <strain evidence="3">CGMCC 4.7278</strain>
    </source>
</reference>
<keyword evidence="4" id="KW-1185">Reference proteome</keyword>
<protein>
    <submittedName>
        <fullName evidence="3">Transcriptional regulator</fullName>
    </submittedName>
</protein>
<dbReference type="Pfam" id="PF14361">
    <property type="entry name" value="RsbRD_N"/>
    <property type="match status" value="1"/>
</dbReference>
<evidence type="ECO:0000313" key="3">
    <source>
        <dbReference type="EMBL" id="GGK44486.1"/>
    </source>
</evidence>
<evidence type="ECO:0000259" key="2">
    <source>
        <dbReference type="Pfam" id="PF14361"/>
    </source>
</evidence>
<organism evidence="3 4">
    <name type="scientific">Nocardia camponoti</name>
    <dbReference type="NCBI Taxonomy" id="1616106"/>
    <lineage>
        <taxon>Bacteria</taxon>
        <taxon>Bacillati</taxon>
        <taxon>Actinomycetota</taxon>
        <taxon>Actinomycetes</taxon>
        <taxon>Mycobacteriales</taxon>
        <taxon>Nocardiaceae</taxon>
        <taxon>Nocardia</taxon>
    </lineage>
</organism>